<evidence type="ECO:0000259" key="7">
    <source>
        <dbReference type="Pfam" id="PF02687"/>
    </source>
</evidence>
<evidence type="ECO:0000256" key="1">
    <source>
        <dbReference type="ARBA" id="ARBA00004651"/>
    </source>
</evidence>
<name>A0AA49GLF7_9BACT</name>
<organism evidence="9">
    <name type="scientific">Roseihalotalea indica</name>
    <dbReference type="NCBI Taxonomy" id="2867963"/>
    <lineage>
        <taxon>Bacteria</taxon>
        <taxon>Pseudomonadati</taxon>
        <taxon>Bacteroidota</taxon>
        <taxon>Cytophagia</taxon>
        <taxon>Cytophagales</taxon>
        <taxon>Catalimonadaceae</taxon>
        <taxon>Roseihalotalea</taxon>
    </lineage>
</organism>
<gene>
    <name evidence="9" type="ORF">K4G66_20405</name>
</gene>
<dbReference type="AlphaFoldDB" id="A0AA49GLF7"/>
<sequence length="416" mass="45280">MNLFALSWSYIKTKPLNTFLNILLLALGIAIITVLLLASKQVERSLTQNSRGIDLVVGAKGSPLQIILSSIFHIDYPTGNISLTEARQLSRNRLVRNTIPMALGDSYQGYRIVGTNHEYASLYEAAVAQGSLWEHPLEVTLGAAAAQQLGLSVGNIFTSSHGLADDGINVHDEQQFKVAGVLAPTQTVIDNLILTAVESVWQVHDTHEADSAEAHTDHRANETSITLEGLPEGGPDDEITSLLVQFRSPMAAVQLPRYINERTNMQAASPPFETARLFSLIGVGVDMLQGFAYVIIVIAALSIFIALYNSLKARRYDLAIMRSLGASQQKLFTHVILEGFIITLVGCISGLLLGHLVLYVATQWYARPGQLGISPFQFAPEELWILLASLLVGVIASLIPAVNAYRTNISEVLAER</sequence>
<evidence type="ECO:0000313" key="9">
    <source>
        <dbReference type="EMBL" id="WKN34740.1"/>
    </source>
</evidence>
<feature type="transmembrane region" description="Helical" evidence="6">
    <location>
        <begin position="383"/>
        <end position="405"/>
    </location>
</feature>
<evidence type="ECO:0000256" key="3">
    <source>
        <dbReference type="ARBA" id="ARBA00022692"/>
    </source>
</evidence>
<reference evidence="9" key="2">
    <citation type="journal article" date="2024" name="Antonie Van Leeuwenhoek">
        <title>Roseihalotalea indica gen. nov., sp. nov., a halophilic Bacteroidetes from mesopelagic Southwest Indian Ocean with higher carbohydrate metabolic potential.</title>
        <authorList>
            <person name="Chen B."/>
            <person name="Zhang M."/>
            <person name="Lin D."/>
            <person name="Ye J."/>
            <person name="Tang K."/>
        </authorList>
    </citation>
    <scope>NUCLEOTIDE SEQUENCE</scope>
    <source>
        <strain evidence="9">TK19036</strain>
    </source>
</reference>
<dbReference type="InterPro" id="IPR025857">
    <property type="entry name" value="MacB_PCD"/>
</dbReference>
<feature type="transmembrane region" description="Helical" evidence="6">
    <location>
        <begin position="291"/>
        <end position="311"/>
    </location>
</feature>
<feature type="transmembrane region" description="Helical" evidence="6">
    <location>
        <begin position="20"/>
        <end position="38"/>
    </location>
</feature>
<protein>
    <submittedName>
        <fullName evidence="9">FtsX-like permease family protein</fullName>
    </submittedName>
</protein>
<reference evidence="9" key="1">
    <citation type="journal article" date="2023" name="Comput. Struct. Biotechnol. J.">
        <title>Discovery of a novel marine Bacteroidetes with a rich repertoire of carbohydrate-active enzymes.</title>
        <authorList>
            <person name="Chen B."/>
            <person name="Liu G."/>
            <person name="Chen Q."/>
            <person name="Wang H."/>
            <person name="Liu L."/>
            <person name="Tang K."/>
        </authorList>
    </citation>
    <scope>NUCLEOTIDE SEQUENCE</scope>
    <source>
        <strain evidence="9">TK19036</strain>
    </source>
</reference>
<evidence type="ECO:0000256" key="4">
    <source>
        <dbReference type="ARBA" id="ARBA00022989"/>
    </source>
</evidence>
<keyword evidence="4 6" id="KW-1133">Transmembrane helix</keyword>
<keyword evidence="3 6" id="KW-0812">Transmembrane</keyword>
<feature type="transmembrane region" description="Helical" evidence="6">
    <location>
        <begin position="331"/>
        <end position="361"/>
    </location>
</feature>
<feature type="domain" description="MacB-like periplasmic core" evidence="8">
    <location>
        <begin position="18"/>
        <end position="199"/>
    </location>
</feature>
<dbReference type="Pfam" id="PF02687">
    <property type="entry name" value="FtsX"/>
    <property type="match status" value="1"/>
</dbReference>
<comment type="subcellular location">
    <subcellularLocation>
        <location evidence="1">Cell membrane</location>
        <topology evidence="1">Multi-pass membrane protein</topology>
    </subcellularLocation>
</comment>
<feature type="domain" description="ABC3 transporter permease C-terminal" evidence="7">
    <location>
        <begin position="291"/>
        <end position="409"/>
    </location>
</feature>
<accession>A0AA49GLF7</accession>
<dbReference type="GO" id="GO:0005886">
    <property type="term" value="C:plasma membrane"/>
    <property type="evidence" value="ECO:0007669"/>
    <property type="project" value="UniProtKB-SubCell"/>
</dbReference>
<dbReference type="EMBL" id="CP120682">
    <property type="protein sequence ID" value="WKN34740.1"/>
    <property type="molecule type" value="Genomic_DNA"/>
</dbReference>
<keyword evidence="2" id="KW-1003">Cell membrane</keyword>
<evidence type="ECO:0000259" key="8">
    <source>
        <dbReference type="Pfam" id="PF12704"/>
    </source>
</evidence>
<keyword evidence="5 6" id="KW-0472">Membrane</keyword>
<dbReference type="InterPro" id="IPR051125">
    <property type="entry name" value="ABC-4/HrtB_transporter"/>
</dbReference>
<evidence type="ECO:0000256" key="6">
    <source>
        <dbReference type="SAM" id="Phobius"/>
    </source>
</evidence>
<proteinExistence type="predicted"/>
<dbReference type="InterPro" id="IPR003838">
    <property type="entry name" value="ABC3_permease_C"/>
</dbReference>
<dbReference type="Pfam" id="PF12704">
    <property type="entry name" value="MacB_PCD"/>
    <property type="match status" value="1"/>
</dbReference>
<dbReference type="PANTHER" id="PTHR43738">
    <property type="entry name" value="ABC TRANSPORTER, MEMBRANE PROTEIN"/>
    <property type="match status" value="1"/>
</dbReference>
<dbReference type="PANTHER" id="PTHR43738:SF2">
    <property type="entry name" value="ABC TRANSPORTER PERMEASE"/>
    <property type="match status" value="1"/>
</dbReference>
<evidence type="ECO:0000256" key="2">
    <source>
        <dbReference type="ARBA" id="ARBA00022475"/>
    </source>
</evidence>
<evidence type="ECO:0000256" key="5">
    <source>
        <dbReference type="ARBA" id="ARBA00023136"/>
    </source>
</evidence>